<name>A0AAV9X0J4_9PEZI</name>
<comment type="caution">
    <text evidence="1">The sequence shown here is derived from an EMBL/GenBank/DDBJ whole genome shotgun (WGS) entry which is preliminary data.</text>
</comment>
<dbReference type="AlphaFoldDB" id="A0AAV9X0J4"/>
<reference evidence="1 2" key="1">
    <citation type="submission" date="2019-10" db="EMBL/GenBank/DDBJ databases">
        <authorList>
            <person name="Palmer J.M."/>
        </authorList>
    </citation>
    <scope>NUCLEOTIDE SEQUENCE [LARGE SCALE GENOMIC DNA]</scope>
    <source>
        <strain evidence="1 2">TWF694</strain>
    </source>
</reference>
<organism evidence="1 2">
    <name type="scientific">Orbilia ellipsospora</name>
    <dbReference type="NCBI Taxonomy" id="2528407"/>
    <lineage>
        <taxon>Eukaryota</taxon>
        <taxon>Fungi</taxon>
        <taxon>Dikarya</taxon>
        <taxon>Ascomycota</taxon>
        <taxon>Pezizomycotina</taxon>
        <taxon>Orbiliomycetes</taxon>
        <taxon>Orbiliales</taxon>
        <taxon>Orbiliaceae</taxon>
        <taxon>Orbilia</taxon>
    </lineage>
</organism>
<proteinExistence type="predicted"/>
<gene>
    <name evidence="1" type="ORF">TWF694_003077</name>
</gene>
<sequence length="101" mass="12266">MILRLLLEEPESSHAYYQALQASYVFLKAYYRGQVTRTTLERLQERYTYSRGNRTTEDQLNLEQWDYIFNEPYPVLDFLGPRWTTEYHWTPPAKIRGHLLF</sequence>
<dbReference type="Proteomes" id="UP001365542">
    <property type="component" value="Unassembled WGS sequence"/>
</dbReference>
<dbReference type="EMBL" id="JAVHJO010000012">
    <property type="protein sequence ID" value="KAK6531914.1"/>
    <property type="molecule type" value="Genomic_DNA"/>
</dbReference>
<protein>
    <submittedName>
        <fullName evidence="1">Uncharacterized protein</fullName>
    </submittedName>
</protein>
<accession>A0AAV9X0J4</accession>
<evidence type="ECO:0000313" key="2">
    <source>
        <dbReference type="Proteomes" id="UP001365542"/>
    </source>
</evidence>
<evidence type="ECO:0000313" key="1">
    <source>
        <dbReference type="EMBL" id="KAK6531914.1"/>
    </source>
</evidence>
<keyword evidence="2" id="KW-1185">Reference proteome</keyword>